<organism evidence="1 2">
    <name type="scientific">Mesorhizobium escarrei</name>
    <dbReference type="NCBI Taxonomy" id="666018"/>
    <lineage>
        <taxon>Bacteria</taxon>
        <taxon>Pseudomonadati</taxon>
        <taxon>Pseudomonadota</taxon>
        <taxon>Alphaproteobacteria</taxon>
        <taxon>Hyphomicrobiales</taxon>
        <taxon>Phyllobacteriaceae</taxon>
        <taxon>Mesorhizobium</taxon>
    </lineage>
</organism>
<evidence type="ECO:0000313" key="1">
    <source>
        <dbReference type="EMBL" id="CAH2402233.1"/>
    </source>
</evidence>
<dbReference type="EMBL" id="CAKXZT010000125">
    <property type="protein sequence ID" value="CAH2402233.1"/>
    <property type="molecule type" value="Genomic_DNA"/>
</dbReference>
<proteinExistence type="predicted"/>
<name>A0ABM9DZK7_9HYPH</name>
<sequence>MAYRSAAVWIDQSLAHVAEAVERMPDDRFLAEHHPHTMSPARRLSTWLPPCSSASGGAGGLKVATHETPVQFNPRDVLQSWGDRSFTKRSAASTAVRILLRSARFSASISSVR</sequence>
<protein>
    <submittedName>
        <fullName evidence="1">Uncharacterized protein</fullName>
    </submittedName>
</protein>
<gene>
    <name evidence="1" type="ORF">MES5069_300003</name>
</gene>
<dbReference type="Proteomes" id="UP001153050">
    <property type="component" value="Unassembled WGS sequence"/>
</dbReference>
<keyword evidence="2" id="KW-1185">Reference proteome</keyword>
<evidence type="ECO:0000313" key="2">
    <source>
        <dbReference type="Proteomes" id="UP001153050"/>
    </source>
</evidence>
<reference evidence="1 2" key="1">
    <citation type="submission" date="2022-03" db="EMBL/GenBank/DDBJ databases">
        <authorList>
            <person name="Brunel B."/>
        </authorList>
    </citation>
    <scope>NUCLEOTIDE SEQUENCE [LARGE SCALE GENOMIC DNA]</scope>
    <source>
        <strain evidence="1">STM5069sample</strain>
    </source>
</reference>
<accession>A0ABM9DZK7</accession>
<comment type="caution">
    <text evidence="1">The sequence shown here is derived from an EMBL/GenBank/DDBJ whole genome shotgun (WGS) entry which is preliminary data.</text>
</comment>